<comment type="caution">
    <text evidence="8">The sequence shown here is derived from an EMBL/GenBank/DDBJ whole genome shotgun (WGS) entry which is preliminary data.</text>
</comment>
<evidence type="ECO:0000256" key="6">
    <source>
        <dbReference type="PIRSR" id="PIRSR602129-50"/>
    </source>
</evidence>
<keyword evidence="4 6" id="KW-0663">Pyridoxal phosphate</keyword>
<dbReference type="PANTHER" id="PTHR11999:SF70">
    <property type="entry name" value="MIP05841P"/>
    <property type="match status" value="1"/>
</dbReference>
<name>A0A0P6Y710_9CHLR</name>
<dbReference type="Gene3D" id="3.40.640.10">
    <property type="entry name" value="Type I PLP-dependent aspartate aminotransferase-like (Major domain)"/>
    <property type="match status" value="1"/>
</dbReference>
<dbReference type="OrthoDB" id="9803665at2"/>
<evidence type="ECO:0000256" key="3">
    <source>
        <dbReference type="ARBA" id="ARBA00022793"/>
    </source>
</evidence>
<evidence type="ECO:0000256" key="7">
    <source>
        <dbReference type="RuleBase" id="RU000382"/>
    </source>
</evidence>
<gene>
    <name evidence="8" type="ORF">ADN00_09515</name>
</gene>
<keyword evidence="5 7" id="KW-0456">Lyase</keyword>
<dbReference type="InterPro" id="IPR015424">
    <property type="entry name" value="PyrdxlP-dep_Trfase"/>
</dbReference>
<dbReference type="InterPro" id="IPR010977">
    <property type="entry name" value="Aromatic_deC"/>
</dbReference>
<dbReference type="PATRIC" id="fig|1134406.4.peg.4142"/>
<dbReference type="EMBL" id="LGCL01000023">
    <property type="protein sequence ID" value="KPL77369.1"/>
    <property type="molecule type" value="Genomic_DNA"/>
</dbReference>
<dbReference type="GO" id="GO:0030170">
    <property type="term" value="F:pyridoxal phosphate binding"/>
    <property type="evidence" value="ECO:0007669"/>
    <property type="project" value="InterPro"/>
</dbReference>
<comment type="similarity">
    <text evidence="2 7">Belongs to the group II decarboxylase family.</text>
</comment>
<dbReference type="PANTHER" id="PTHR11999">
    <property type="entry name" value="GROUP II PYRIDOXAL-5-PHOSPHATE DECARBOXYLASE"/>
    <property type="match status" value="1"/>
</dbReference>
<evidence type="ECO:0000256" key="2">
    <source>
        <dbReference type="ARBA" id="ARBA00009533"/>
    </source>
</evidence>
<proteinExistence type="inferred from homology"/>
<comment type="cofactor">
    <cofactor evidence="1 6 7">
        <name>pyridoxal 5'-phosphate</name>
        <dbReference type="ChEBI" id="CHEBI:597326"/>
    </cofactor>
</comment>
<evidence type="ECO:0000313" key="9">
    <source>
        <dbReference type="Proteomes" id="UP000050417"/>
    </source>
</evidence>
<dbReference type="InterPro" id="IPR015422">
    <property type="entry name" value="PyrdxlP-dep_Trfase_small"/>
</dbReference>
<keyword evidence="3" id="KW-0210">Decarboxylase</keyword>
<dbReference type="GO" id="GO:0019752">
    <property type="term" value="P:carboxylic acid metabolic process"/>
    <property type="evidence" value="ECO:0007669"/>
    <property type="project" value="InterPro"/>
</dbReference>
<evidence type="ECO:0000256" key="4">
    <source>
        <dbReference type="ARBA" id="ARBA00022898"/>
    </source>
</evidence>
<dbReference type="AlphaFoldDB" id="A0A0P6Y710"/>
<organism evidence="8 9">
    <name type="scientific">Ornatilinea apprima</name>
    <dbReference type="NCBI Taxonomy" id="1134406"/>
    <lineage>
        <taxon>Bacteria</taxon>
        <taxon>Bacillati</taxon>
        <taxon>Chloroflexota</taxon>
        <taxon>Anaerolineae</taxon>
        <taxon>Anaerolineales</taxon>
        <taxon>Anaerolineaceae</taxon>
        <taxon>Ornatilinea</taxon>
    </lineage>
</organism>
<dbReference type="Gene3D" id="3.90.1150.10">
    <property type="entry name" value="Aspartate Aminotransferase, domain 1"/>
    <property type="match status" value="1"/>
</dbReference>
<protein>
    <submittedName>
        <fullName evidence="8">Pyridoxal-dependent decarboxylase</fullName>
    </submittedName>
</protein>
<accession>A0A0P6Y710</accession>
<feature type="modified residue" description="N6-(pyridoxal phosphate)lysine" evidence="6">
    <location>
        <position position="294"/>
    </location>
</feature>
<dbReference type="GO" id="GO:0004058">
    <property type="term" value="F:aromatic-L-amino-acid decarboxylase activity"/>
    <property type="evidence" value="ECO:0007669"/>
    <property type="project" value="UniProtKB-ARBA"/>
</dbReference>
<dbReference type="Pfam" id="PF00282">
    <property type="entry name" value="Pyridoxal_deC"/>
    <property type="match status" value="1"/>
</dbReference>
<sequence>MQAKMLRLAQERDLFEQAKSYAYDYMARAFKRNVFPSEAALKNLSVFDEPLTELPGDPAEMLRMLHEYGSPAAVTSTGGRYFGFVVGSVFPPVMAAKWLGDVWDQLTALYVSSPIMAKLEAVSEKWLVELFGLPPQTVAGFVSGSSMAIVCGLAAARYELLKRAGWDVNAQGLFGAPPIRVVVGAEAHSTVFKALALLGLGKERVELAPVDEQGRMLVSQLPKLDSNTLVILQAGNVNSGSFDPLDELCDKANAAGAWVHVDGAFGLWAAASANQRHLTRGLEKADSWSVDAHKTLNTPYDSGIALCKHRDALVSALQATGAYILYSENRDGMLYTPEMSRRGRSLEIWATLKILGKSGVEELVDGLCQRARQFADQMRAQGFRVLNEVVFNQVLIACDTPEETTSTLQKLQRAGECWCGAGNWHNTPVMRVSVCSWATTAEDIDRSVAAFVKAREEAQG</sequence>
<dbReference type="InterPro" id="IPR015421">
    <property type="entry name" value="PyrdxlP-dep_Trfase_major"/>
</dbReference>
<dbReference type="InterPro" id="IPR002129">
    <property type="entry name" value="PyrdxlP-dep_de-COase"/>
</dbReference>
<reference evidence="8 9" key="1">
    <citation type="submission" date="2015-07" db="EMBL/GenBank/DDBJ databases">
        <title>Genome sequence of Ornatilinea apprima DSM 23815.</title>
        <authorList>
            <person name="Hemp J."/>
            <person name="Ward L.M."/>
            <person name="Pace L.A."/>
            <person name="Fischer W.W."/>
        </authorList>
    </citation>
    <scope>NUCLEOTIDE SEQUENCE [LARGE SCALE GENOMIC DNA]</scope>
    <source>
        <strain evidence="8 9">P3M-1</strain>
    </source>
</reference>
<dbReference type="Proteomes" id="UP000050417">
    <property type="component" value="Unassembled WGS sequence"/>
</dbReference>
<evidence type="ECO:0000256" key="5">
    <source>
        <dbReference type="ARBA" id="ARBA00023239"/>
    </source>
</evidence>
<dbReference type="SUPFAM" id="SSF53383">
    <property type="entry name" value="PLP-dependent transferases"/>
    <property type="match status" value="1"/>
</dbReference>
<keyword evidence="9" id="KW-1185">Reference proteome</keyword>
<evidence type="ECO:0000256" key="1">
    <source>
        <dbReference type="ARBA" id="ARBA00001933"/>
    </source>
</evidence>
<dbReference type="STRING" id="1134406.ADN00_09515"/>
<evidence type="ECO:0000313" key="8">
    <source>
        <dbReference type="EMBL" id="KPL77369.1"/>
    </source>
</evidence>